<evidence type="ECO:0000256" key="2">
    <source>
        <dbReference type="ARBA" id="ARBA00035112"/>
    </source>
</evidence>
<name>A0A0B4GAG3_METAF</name>
<proteinExistence type="inferred from homology"/>
<dbReference type="AlphaFoldDB" id="A0A0B4GAG3"/>
<dbReference type="OrthoDB" id="3687641at2759"/>
<evidence type="ECO:0008006" key="5">
    <source>
        <dbReference type="Google" id="ProtNLM"/>
    </source>
</evidence>
<evidence type="ECO:0000256" key="1">
    <source>
        <dbReference type="ARBA" id="ARBA00004685"/>
    </source>
</evidence>
<dbReference type="VEuPathDB" id="FungiDB:MAN_06325"/>
<dbReference type="InterPro" id="IPR021765">
    <property type="entry name" value="UstYa-like"/>
</dbReference>
<dbReference type="Proteomes" id="UP000031186">
    <property type="component" value="Unassembled WGS sequence"/>
</dbReference>
<reference evidence="3 4" key="1">
    <citation type="journal article" date="2014" name="Proc. Natl. Acad. Sci. U.S.A.">
        <title>Trajectory and genomic determinants of fungal-pathogen speciation and host adaptation.</title>
        <authorList>
            <person name="Hu X."/>
            <person name="Xiao G."/>
            <person name="Zheng P."/>
            <person name="Shang Y."/>
            <person name="Su Y."/>
            <person name="Zhang X."/>
            <person name="Liu X."/>
            <person name="Zhan S."/>
            <person name="St Leger R.J."/>
            <person name="Wang C."/>
        </authorList>
    </citation>
    <scope>NUCLEOTIDE SEQUENCE [LARGE SCALE GENOMIC DNA]</scope>
    <source>
        <strain evidence="3 4">ARSEF 549</strain>
    </source>
</reference>
<gene>
    <name evidence="3" type="ORF">MAN_06325</name>
</gene>
<dbReference type="Pfam" id="PF11807">
    <property type="entry name" value="UstYa"/>
    <property type="match status" value="1"/>
</dbReference>
<feature type="non-terminal residue" evidence="3">
    <location>
        <position position="1"/>
    </location>
</feature>
<sequence length="268" mass="30705">MEQDRADEGLLQDEGLDRGFSLKKRPLVDEDGQRFIGHAWTWTIQSAMLACSLTLFILSWSGRPSDEACVRKLFPYSPALEAVEYHDETLPGAFLQPSPYRGTPTPDIDARWEKLWDWGAFNVPEDKIPLLNKSADDPWHHTDPSHGGGVAGLFWGFHQIHCLDLLRQMSYKEEYEKSGQRLPSILRDPEALRRTHLDHCIELIRMDMMCQADVTPYLVLDRPDDSTGALNIDFSVFKRCRDFGKVANWMKDHIAISSVRDSEGHHSR</sequence>
<dbReference type="GO" id="GO:0043386">
    <property type="term" value="P:mycotoxin biosynthetic process"/>
    <property type="evidence" value="ECO:0007669"/>
    <property type="project" value="InterPro"/>
</dbReference>
<dbReference type="EMBL" id="AZNF01000007">
    <property type="protein sequence ID" value="KID65314.1"/>
    <property type="molecule type" value="Genomic_DNA"/>
</dbReference>
<organism evidence="3 4">
    <name type="scientific">Metarhizium anisopliae (strain ARSEF 549)</name>
    <dbReference type="NCBI Taxonomy" id="3151832"/>
    <lineage>
        <taxon>Eukaryota</taxon>
        <taxon>Fungi</taxon>
        <taxon>Dikarya</taxon>
        <taxon>Ascomycota</taxon>
        <taxon>Pezizomycotina</taxon>
        <taxon>Sordariomycetes</taxon>
        <taxon>Hypocreomycetidae</taxon>
        <taxon>Hypocreales</taxon>
        <taxon>Clavicipitaceae</taxon>
        <taxon>Metarhizium</taxon>
    </lineage>
</organism>
<comment type="similarity">
    <text evidence="2">Belongs to the ustYa family.</text>
</comment>
<comment type="caution">
    <text evidence="3">The sequence shown here is derived from an EMBL/GenBank/DDBJ whole genome shotgun (WGS) entry which is preliminary data.</text>
</comment>
<protein>
    <recommendedName>
        <fullName evidence="5">Tat pathway signal sequence</fullName>
    </recommendedName>
</protein>
<evidence type="ECO:0000313" key="4">
    <source>
        <dbReference type="Proteomes" id="UP000031186"/>
    </source>
</evidence>
<keyword evidence="4" id="KW-1185">Reference proteome</keyword>
<accession>A0A0B4GAG3</accession>
<evidence type="ECO:0000313" key="3">
    <source>
        <dbReference type="EMBL" id="KID65314.1"/>
    </source>
</evidence>
<dbReference type="HOGENOM" id="CLU_042941_0_2_1"/>
<dbReference type="PANTHER" id="PTHR33365:SF4">
    <property type="entry name" value="CYCLOCHLOROTINE BIOSYNTHESIS PROTEIN O"/>
    <property type="match status" value="1"/>
</dbReference>
<dbReference type="PANTHER" id="PTHR33365">
    <property type="entry name" value="YALI0B05434P"/>
    <property type="match status" value="1"/>
</dbReference>
<comment type="pathway">
    <text evidence="1">Mycotoxin biosynthesis.</text>
</comment>